<reference evidence="1 2" key="1">
    <citation type="submission" date="2021-01" db="EMBL/GenBank/DDBJ databases">
        <title>Cercospora kikuchii MAFF 305040 whole genome shotgun sequence.</title>
        <authorList>
            <person name="Kashiwa T."/>
            <person name="Suzuki T."/>
        </authorList>
    </citation>
    <scope>NUCLEOTIDE SEQUENCE [LARGE SCALE GENOMIC DNA]</scope>
    <source>
        <strain evidence="1 2">MAFF 305040</strain>
    </source>
</reference>
<gene>
    <name evidence="1" type="ORF">CKM354_000807700</name>
</gene>
<evidence type="ECO:0008006" key="3">
    <source>
        <dbReference type="Google" id="ProtNLM"/>
    </source>
</evidence>
<protein>
    <recommendedName>
        <fullName evidence="3">BTB domain-containing protein</fullName>
    </recommendedName>
</protein>
<comment type="caution">
    <text evidence="1">The sequence shown here is derived from an EMBL/GenBank/DDBJ whole genome shotgun (WGS) entry which is preliminary data.</text>
</comment>
<dbReference type="Proteomes" id="UP000825890">
    <property type="component" value="Unassembled WGS sequence"/>
</dbReference>
<name>A0A9P3CKI4_9PEZI</name>
<dbReference type="AlphaFoldDB" id="A0A9P3CKI4"/>
<dbReference type="InterPro" id="IPR011333">
    <property type="entry name" value="SKP1/BTB/POZ_sf"/>
</dbReference>
<dbReference type="GeneID" id="68293652"/>
<evidence type="ECO:0000313" key="2">
    <source>
        <dbReference type="Proteomes" id="UP000825890"/>
    </source>
</evidence>
<organism evidence="1 2">
    <name type="scientific">Cercospora kikuchii</name>
    <dbReference type="NCBI Taxonomy" id="84275"/>
    <lineage>
        <taxon>Eukaryota</taxon>
        <taxon>Fungi</taxon>
        <taxon>Dikarya</taxon>
        <taxon>Ascomycota</taxon>
        <taxon>Pezizomycotina</taxon>
        <taxon>Dothideomycetes</taxon>
        <taxon>Dothideomycetidae</taxon>
        <taxon>Mycosphaerellales</taxon>
        <taxon>Mycosphaerellaceae</taxon>
        <taxon>Cercospora</taxon>
    </lineage>
</organism>
<dbReference type="EMBL" id="BOLY01000005">
    <property type="protein sequence ID" value="GIZ44892.1"/>
    <property type="molecule type" value="Genomic_DNA"/>
</dbReference>
<sequence>MICHYSGFFRAAISWPHNLPITPEDSTIRLPFDSPDTFSRILSYCHHRTFVVTWNENPLHHLSYDDLIDLYSTALALDMPLIQNTTTDLFAQKIRGLRTLPDRWSIESLWRKSPPGIPLRALLIDLVVRCLSTTIKNTAPPFGILLLEAIVRHQRPCFYDTRIRDKRVWNPSERKKHEEG</sequence>
<proteinExistence type="predicted"/>
<keyword evidence="2" id="KW-1185">Reference proteome</keyword>
<dbReference type="Gene3D" id="3.30.710.10">
    <property type="entry name" value="Potassium Channel Kv1.1, Chain A"/>
    <property type="match status" value="1"/>
</dbReference>
<dbReference type="OrthoDB" id="3632387at2759"/>
<accession>A0A9P3CKI4</accession>
<evidence type="ECO:0000313" key="1">
    <source>
        <dbReference type="EMBL" id="GIZ44892.1"/>
    </source>
</evidence>
<dbReference type="RefSeq" id="XP_044659379.1">
    <property type="nucleotide sequence ID" value="XM_044803444.1"/>
</dbReference>